<evidence type="ECO:0000313" key="4">
    <source>
        <dbReference type="Proteomes" id="UP000005237"/>
    </source>
</evidence>
<reference evidence="3" key="2">
    <citation type="submission" date="2022-06" db="UniProtKB">
        <authorList>
            <consortium name="EnsemblMetazoa"/>
        </authorList>
    </citation>
    <scope>IDENTIFICATION</scope>
    <source>
        <strain evidence="3">DF5081</strain>
    </source>
</reference>
<evidence type="ECO:0000256" key="1">
    <source>
        <dbReference type="ARBA" id="ARBA00005375"/>
    </source>
</evidence>
<dbReference type="PANTHER" id="PTHR11567:SF206">
    <property type="entry name" value="HISTIDINE ACID PHOSPHATASE-RELATED"/>
    <property type="match status" value="1"/>
</dbReference>
<dbReference type="Gene3D" id="3.40.50.1240">
    <property type="entry name" value="Phosphoglycerate mutase-like"/>
    <property type="match status" value="1"/>
</dbReference>
<keyword evidence="4" id="KW-1185">Reference proteome</keyword>
<accession>A0A8R1I1K4</accession>
<dbReference type="CDD" id="cd07061">
    <property type="entry name" value="HP_HAP_like"/>
    <property type="match status" value="1"/>
</dbReference>
<keyword evidence="2" id="KW-1133">Transmembrane helix</keyword>
<dbReference type="InterPro" id="IPR050645">
    <property type="entry name" value="Histidine_acid_phosphatase"/>
</dbReference>
<dbReference type="EnsemblMetazoa" id="CJA18121.1">
    <property type="protein sequence ID" value="CJA18121.1"/>
    <property type="gene ID" value="WBGene00137324"/>
</dbReference>
<keyword evidence="2" id="KW-0812">Transmembrane</keyword>
<dbReference type="PANTHER" id="PTHR11567">
    <property type="entry name" value="ACID PHOSPHATASE-RELATED"/>
    <property type="match status" value="1"/>
</dbReference>
<evidence type="ECO:0008006" key="5">
    <source>
        <dbReference type="Google" id="ProtNLM"/>
    </source>
</evidence>
<name>A0A8R1I1K4_CAEJA</name>
<keyword evidence="2" id="KW-0472">Membrane</keyword>
<dbReference type="Proteomes" id="UP000005237">
    <property type="component" value="Unassembled WGS sequence"/>
</dbReference>
<dbReference type="InterPro" id="IPR000560">
    <property type="entry name" value="His_Pase_clade-2"/>
</dbReference>
<organism evidence="3 4">
    <name type="scientific">Caenorhabditis japonica</name>
    <dbReference type="NCBI Taxonomy" id="281687"/>
    <lineage>
        <taxon>Eukaryota</taxon>
        <taxon>Metazoa</taxon>
        <taxon>Ecdysozoa</taxon>
        <taxon>Nematoda</taxon>
        <taxon>Chromadorea</taxon>
        <taxon>Rhabditida</taxon>
        <taxon>Rhabditina</taxon>
        <taxon>Rhabditomorpha</taxon>
        <taxon>Rhabditoidea</taxon>
        <taxon>Rhabditidae</taxon>
        <taxon>Peloderinae</taxon>
        <taxon>Caenorhabditis</taxon>
    </lineage>
</organism>
<dbReference type="InterPro" id="IPR029033">
    <property type="entry name" value="His_PPase_superfam"/>
</dbReference>
<comment type="similarity">
    <text evidence="1">Belongs to the histidine acid phosphatase family.</text>
</comment>
<dbReference type="Pfam" id="PF00328">
    <property type="entry name" value="His_Phos_2"/>
    <property type="match status" value="1"/>
</dbReference>
<protein>
    <recommendedName>
        <fullName evidence="5">Acid phosphatase</fullName>
    </recommendedName>
</protein>
<dbReference type="SUPFAM" id="SSF53254">
    <property type="entry name" value="Phosphoglycerate mutase-like"/>
    <property type="match status" value="1"/>
</dbReference>
<evidence type="ECO:0000313" key="3">
    <source>
        <dbReference type="EnsemblMetazoa" id="CJA18121.1"/>
    </source>
</evidence>
<dbReference type="AlphaFoldDB" id="A0A8R1I1K4"/>
<dbReference type="GO" id="GO:0016791">
    <property type="term" value="F:phosphatase activity"/>
    <property type="evidence" value="ECO:0007669"/>
    <property type="project" value="TreeGrafter"/>
</dbReference>
<evidence type="ECO:0000256" key="2">
    <source>
        <dbReference type="SAM" id="Phobius"/>
    </source>
</evidence>
<sequence>MSEKYNKNDKISSVNVGTTIPQQALDYYSRTRPFEFADMNIRIRQLRNMFFLVTAVLFLGFLSAETDFPDDLQLVFLHAVWRHGDRSQDGHLNNFPVNTSDWIKGGGGYGQLSPEGMAQHFHLGKKLRDRYIKKFQFLHPFYDSQQVFIAISQQQKVYKI</sequence>
<proteinExistence type="inferred from homology"/>
<reference evidence="4" key="1">
    <citation type="submission" date="2010-08" db="EMBL/GenBank/DDBJ databases">
        <authorList>
            <consortium name="Caenorhabditis japonica Sequencing Consortium"/>
            <person name="Wilson R.K."/>
        </authorList>
    </citation>
    <scope>NUCLEOTIDE SEQUENCE [LARGE SCALE GENOMIC DNA]</scope>
    <source>
        <strain evidence="4">DF5081</strain>
    </source>
</reference>
<feature type="transmembrane region" description="Helical" evidence="2">
    <location>
        <begin position="46"/>
        <end position="64"/>
    </location>
</feature>